<keyword evidence="7" id="KW-1185">Reference proteome</keyword>
<dbReference type="PANTHER" id="PTHR30346:SF28">
    <property type="entry name" value="HTH-TYPE TRANSCRIPTIONAL REGULATOR CYNR"/>
    <property type="match status" value="1"/>
</dbReference>
<dbReference type="SUPFAM" id="SSF46785">
    <property type="entry name" value="Winged helix' DNA-binding domain"/>
    <property type="match status" value="1"/>
</dbReference>
<evidence type="ECO:0000313" key="7">
    <source>
        <dbReference type="Proteomes" id="UP000789359"/>
    </source>
</evidence>
<gene>
    <name evidence="6" type="primary">hdfR</name>
    <name evidence="6" type="ORF">LMG8286_00709</name>
</gene>
<evidence type="ECO:0000256" key="3">
    <source>
        <dbReference type="ARBA" id="ARBA00023125"/>
    </source>
</evidence>
<protein>
    <submittedName>
        <fullName evidence="6">HTH-type transcriptional regulator HdfR</fullName>
    </submittedName>
</protein>
<dbReference type="Gene3D" id="3.40.190.290">
    <property type="match status" value="1"/>
</dbReference>
<dbReference type="EMBL" id="CAJHOE010000001">
    <property type="protein sequence ID" value="CAD7287078.1"/>
    <property type="molecule type" value="Genomic_DNA"/>
</dbReference>
<keyword evidence="4" id="KW-0804">Transcription</keyword>
<evidence type="ECO:0000259" key="5">
    <source>
        <dbReference type="PROSITE" id="PS50931"/>
    </source>
</evidence>
<dbReference type="SUPFAM" id="SSF53850">
    <property type="entry name" value="Periplasmic binding protein-like II"/>
    <property type="match status" value="1"/>
</dbReference>
<proteinExistence type="inferred from homology"/>
<dbReference type="InterPro" id="IPR005119">
    <property type="entry name" value="LysR_subst-bd"/>
</dbReference>
<dbReference type="InterPro" id="IPR036390">
    <property type="entry name" value="WH_DNA-bd_sf"/>
</dbReference>
<dbReference type="PANTHER" id="PTHR30346">
    <property type="entry name" value="TRANSCRIPTIONAL DUAL REGULATOR HCAR-RELATED"/>
    <property type="match status" value="1"/>
</dbReference>
<dbReference type="Pfam" id="PF00126">
    <property type="entry name" value="HTH_1"/>
    <property type="match status" value="1"/>
</dbReference>
<dbReference type="Pfam" id="PF03466">
    <property type="entry name" value="LysR_substrate"/>
    <property type="match status" value="1"/>
</dbReference>
<evidence type="ECO:0000313" key="6">
    <source>
        <dbReference type="EMBL" id="CAD7287078.1"/>
    </source>
</evidence>
<evidence type="ECO:0000256" key="4">
    <source>
        <dbReference type="ARBA" id="ARBA00023163"/>
    </source>
</evidence>
<comment type="caution">
    <text evidence="6">The sequence shown here is derived from an EMBL/GenBank/DDBJ whole genome shotgun (WGS) entry which is preliminary data.</text>
</comment>
<keyword evidence="3" id="KW-0238">DNA-binding</keyword>
<dbReference type="CDD" id="cd05466">
    <property type="entry name" value="PBP2_LTTR_substrate"/>
    <property type="match status" value="1"/>
</dbReference>
<dbReference type="InterPro" id="IPR000847">
    <property type="entry name" value="LysR_HTH_N"/>
</dbReference>
<feature type="domain" description="HTH lysR-type" evidence="5">
    <location>
        <begin position="1"/>
        <end position="57"/>
    </location>
</feature>
<name>A0ABM8Q2J9_9BACT</name>
<keyword evidence="2" id="KW-0805">Transcription regulation</keyword>
<dbReference type="InterPro" id="IPR036388">
    <property type="entry name" value="WH-like_DNA-bd_sf"/>
</dbReference>
<dbReference type="PRINTS" id="PR00039">
    <property type="entry name" value="HTHLYSR"/>
</dbReference>
<reference evidence="6 7" key="1">
    <citation type="submission" date="2020-11" db="EMBL/GenBank/DDBJ databases">
        <authorList>
            <person name="Peeters C."/>
        </authorList>
    </citation>
    <scope>NUCLEOTIDE SEQUENCE [LARGE SCALE GENOMIC DNA]</scope>
    <source>
        <strain evidence="6 7">LMG 8286</strain>
    </source>
</reference>
<sequence length="300" mass="33346">MSLRHMQIAVSIAEFKSFTKAAEKLGVSQPSLSKSVSLLESELETELFDRKNGLSLTYAGEIYISKAKNLLRLNSELNSEIKNLSSLKKGKISIGVTTLSFKFIEKQLPSFYARFANADIKIIHAQTDIELLQMLKDGVIDAAYAVHFESIKDSELEYELVAKHAPLLAVPSTHIAVSKIAANSNEKYPKCDLGEFRDDKFAIGSDNVRLKTGFEQIFAKAGFKPKLACATTDINLAMSMAGSSICVAFGFSECVSEEQRDFISFFDVIDDENFNLSFSVVYKKSSKLIKEFIKLLKNSE</sequence>
<dbReference type="Gene3D" id="1.10.10.10">
    <property type="entry name" value="Winged helix-like DNA-binding domain superfamily/Winged helix DNA-binding domain"/>
    <property type="match status" value="1"/>
</dbReference>
<evidence type="ECO:0000256" key="2">
    <source>
        <dbReference type="ARBA" id="ARBA00023015"/>
    </source>
</evidence>
<organism evidence="6 7">
    <name type="scientific">Campylobacter suis</name>
    <dbReference type="NCBI Taxonomy" id="2790657"/>
    <lineage>
        <taxon>Bacteria</taxon>
        <taxon>Pseudomonadati</taxon>
        <taxon>Campylobacterota</taxon>
        <taxon>Epsilonproteobacteria</taxon>
        <taxon>Campylobacterales</taxon>
        <taxon>Campylobacteraceae</taxon>
        <taxon>Campylobacter</taxon>
    </lineage>
</organism>
<dbReference type="RefSeq" id="WP_230056478.1">
    <property type="nucleotide sequence ID" value="NZ_CAJHOE010000001.1"/>
</dbReference>
<evidence type="ECO:0000256" key="1">
    <source>
        <dbReference type="ARBA" id="ARBA00009437"/>
    </source>
</evidence>
<dbReference type="Proteomes" id="UP000789359">
    <property type="component" value="Unassembled WGS sequence"/>
</dbReference>
<comment type="similarity">
    <text evidence="1">Belongs to the LysR transcriptional regulatory family.</text>
</comment>
<dbReference type="PROSITE" id="PS50931">
    <property type="entry name" value="HTH_LYSR"/>
    <property type="match status" value="1"/>
</dbReference>
<accession>A0ABM8Q2J9</accession>